<evidence type="ECO:0000256" key="8">
    <source>
        <dbReference type="PIRSR" id="PIRSR633697-1"/>
    </source>
</evidence>
<dbReference type="eggNOG" id="KOG1642">
    <property type="taxonomic scope" value="Eukaryota"/>
</dbReference>
<protein>
    <submittedName>
        <fullName evidence="11">Uncharacterized protein</fullName>
    </submittedName>
</protein>
<keyword evidence="6" id="KW-0456">Lyase</keyword>
<dbReference type="GO" id="GO:0006401">
    <property type="term" value="P:RNA catabolic process"/>
    <property type="evidence" value="ECO:0000318"/>
    <property type="project" value="GO_Central"/>
</dbReference>
<dbReference type="AlphaFoldDB" id="A0A059BFU0"/>
<dbReference type="PANTHER" id="PTHR11240:SF75">
    <property type="entry name" value="RIBONUCLEASE 3"/>
    <property type="match status" value="1"/>
</dbReference>
<dbReference type="EMBL" id="KK198759">
    <property type="protein sequence ID" value="KCW64953.1"/>
    <property type="molecule type" value="Genomic_DNA"/>
</dbReference>
<organism evidence="11">
    <name type="scientific">Eucalyptus grandis</name>
    <name type="common">Flooded gum</name>
    <dbReference type="NCBI Taxonomy" id="71139"/>
    <lineage>
        <taxon>Eukaryota</taxon>
        <taxon>Viridiplantae</taxon>
        <taxon>Streptophyta</taxon>
        <taxon>Embryophyta</taxon>
        <taxon>Tracheophyta</taxon>
        <taxon>Spermatophyta</taxon>
        <taxon>Magnoliopsida</taxon>
        <taxon>eudicotyledons</taxon>
        <taxon>Gunneridae</taxon>
        <taxon>Pentapetalae</taxon>
        <taxon>rosids</taxon>
        <taxon>malvids</taxon>
        <taxon>Myrtales</taxon>
        <taxon>Myrtaceae</taxon>
        <taxon>Myrtoideae</taxon>
        <taxon>Eucalypteae</taxon>
        <taxon>Eucalyptus</taxon>
    </lineage>
</organism>
<dbReference type="GO" id="GO:0003723">
    <property type="term" value="F:RNA binding"/>
    <property type="evidence" value="ECO:0007669"/>
    <property type="project" value="InterPro"/>
</dbReference>
<dbReference type="SUPFAM" id="SSF55895">
    <property type="entry name" value="Ribonuclease Rh-like"/>
    <property type="match status" value="1"/>
</dbReference>
<evidence type="ECO:0000256" key="1">
    <source>
        <dbReference type="ARBA" id="ARBA00007469"/>
    </source>
</evidence>
<comment type="function">
    <text evidence="7">May remobilize phosphate, particularly when cells senesce or when phosphate becomes limiting.</text>
</comment>
<keyword evidence="4" id="KW-0378">Hydrolase</keyword>
<dbReference type="Gramene" id="KCW64953">
    <property type="protein sequence ID" value="KCW64953"/>
    <property type="gene ID" value="EUGRSUZ_G02497"/>
</dbReference>
<dbReference type="GO" id="GO:0016787">
    <property type="term" value="F:hydrolase activity"/>
    <property type="evidence" value="ECO:0007669"/>
    <property type="project" value="UniProtKB-KW"/>
</dbReference>
<dbReference type="GO" id="GO:0004521">
    <property type="term" value="F:RNA endonuclease activity"/>
    <property type="evidence" value="ECO:0000318"/>
    <property type="project" value="GO_Central"/>
</dbReference>
<keyword evidence="2" id="KW-0540">Nuclease</keyword>
<dbReference type="InterPro" id="IPR001568">
    <property type="entry name" value="RNase_T2-like"/>
</dbReference>
<dbReference type="Pfam" id="PF00445">
    <property type="entry name" value="Ribonuclease_T2"/>
    <property type="match status" value="1"/>
</dbReference>
<dbReference type="Gene3D" id="3.90.730.10">
    <property type="entry name" value="Ribonuclease T2-like"/>
    <property type="match status" value="1"/>
</dbReference>
<dbReference type="OrthoDB" id="435754at2759"/>
<dbReference type="CDD" id="cd01061">
    <property type="entry name" value="RNase_T2_euk"/>
    <property type="match status" value="1"/>
</dbReference>
<dbReference type="OMA" id="PRSKCGE"/>
<dbReference type="KEGG" id="egr:104453944"/>
<keyword evidence="10" id="KW-0732">Signal</keyword>
<feature type="signal peptide" evidence="10">
    <location>
        <begin position="1"/>
        <end position="25"/>
    </location>
</feature>
<dbReference type="PROSITE" id="PS00531">
    <property type="entry name" value="RNASE_T2_2"/>
    <property type="match status" value="1"/>
</dbReference>
<accession>A0A059BFU0</accession>
<evidence type="ECO:0000256" key="9">
    <source>
        <dbReference type="RuleBase" id="RU004328"/>
    </source>
</evidence>
<comment type="similarity">
    <text evidence="1 9">Belongs to the RNase T2 family.</text>
</comment>
<keyword evidence="3" id="KW-0255">Endonuclease</keyword>
<evidence type="ECO:0000256" key="5">
    <source>
        <dbReference type="ARBA" id="ARBA00023157"/>
    </source>
</evidence>
<evidence type="ECO:0000256" key="6">
    <source>
        <dbReference type="ARBA" id="ARBA00023239"/>
    </source>
</evidence>
<evidence type="ECO:0000256" key="4">
    <source>
        <dbReference type="ARBA" id="ARBA00022801"/>
    </source>
</evidence>
<dbReference type="InParanoid" id="A0A059BFU0"/>
<feature type="active site" evidence="8">
    <location>
        <position position="117"/>
    </location>
</feature>
<evidence type="ECO:0000256" key="3">
    <source>
        <dbReference type="ARBA" id="ARBA00022759"/>
    </source>
</evidence>
<dbReference type="GO" id="GO:0005576">
    <property type="term" value="C:extracellular region"/>
    <property type="evidence" value="ECO:0000318"/>
    <property type="project" value="GO_Central"/>
</dbReference>
<evidence type="ECO:0000313" key="11">
    <source>
        <dbReference type="EMBL" id="KCW64953.1"/>
    </source>
</evidence>
<feature type="active site" evidence="8">
    <location>
        <position position="121"/>
    </location>
</feature>
<sequence>MKANFSFAIIVTVLATQCLSVLCAADDFDFFYFVQQWPGSYCDTKRKCCYPKTGKPAADFSIHGLWPNYNDGTYPSNCNNDNAFEKSEISDLIGSLEKNWPSLTCPSSDDTKFWTHEWDKHGTCSESELDQHEYFEAALKLKEKVNLLQNLKNAGIKPNNEFYSIDSVKEAIKEAIGFEPGLECNKDSSGNSQIYQIFVCVDTSGSELIECPVLPRGRCASQVQFPSF</sequence>
<gene>
    <name evidence="11" type="ORF">EUGRSUZ_G02497</name>
</gene>
<dbReference type="InterPro" id="IPR018188">
    <property type="entry name" value="RNase_T2_His_AS_1"/>
</dbReference>
<reference evidence="11" key="1">
    <citation type="submission" date="2013-07" db="EMBL/GenBank/DDBJ databases">
        <title>The genome of Eucalyptus grandis.</title>
        <authorList>
            <person name="Schmutz J."/>
            <person name="Hayes R."/>
            <person name="Myburg A."/>
            <person name="Tuskan G."/>
            <person name="Grattapaglia D."/>
            <person name="Rokhsar D.S."/>
        </authorList>
    </citation>
    <scope>NUCLEOTIDE SEQUENCE</scope>
    <source>
        <tissue evidence="11">Leaf extractions</tissue>
    </source>
</reference>
<dbReference type="PROSITE" id="PS00530">
    <property type="entry name" value="RNASE_T2_1"/>
    <property type="match status" value="1"/>
</dbReference>
<dbReference type="FunFam" id="3.90.730.10:FF:000003">
    <property type="entry name" value="Ribonuclease 3"/>
    <property type="match status" value="1"/>
</dbReference>
<evidence type="ECO:0000256" key="2">
    <source>
        <dbReference type="ARBA" id="ARBA00022722"/>
    </source>
</evidence>
<keyword evidence="5" id="KW-1015">Disulfide bond</keyword>
<dbReference type="GO" id="GO:0033897">
    <property type="term" value="F:ribonuclease T2 activity"/>
    <property type="evidence" value="ECO:0007669"/>
    <property type="project" value="InterPro"/>
</dbReference>
<feature type="chain" id="PRO_5001568404" evidence="10">
    <location>
        <begin position="26"/>
        <end position="228"/>
    </location>
</feature>
<feature type="active site" evidence="8">
    <location>
        <position position="63"/>
    </location>
</feature>
<dbReference type="InterPro" id="IPR036430">
    <property type="entry name" value="RNase_T2-like_sf"/>
</dbReference>
<dbReference type="InterPro" id="IPR033697">
    <property type="entry name" value="Ribonuclease_T2_eukaryotic"/>
</dbReference>
<dbReference type="InterPro" id="IPR033130">
    <property type="entry name" value="RNase_T2_His_AS_2"/>
</dbReference>
<dbReference type="FunCoup" id="A0A059BFU0">
    <property type="interactions" value="815"/>
</dbReference>
<name>A0A059BFU0_EUCGR</name>
<proteinExistence type="inferred from homology"/>
<dbReference type="PANTHER" id="PTHR11240">
    <property type="entry name" value="RIBONUCLEASE T2"/>
    <property type="match status" value="1"/>
</dbReference>
<evidence type="ECO:0000256" key="7">
    <source>
        <dbReference type="ARBA" id="ARBA00054578"/>
    </source>
</evidence>
<evidence type="ECO:0000256" key="10">
    <source>
        <dbReference type="SAM" id="SignalP"/>
    </source>
</evidence>